<dbReference type="OrthoDB" id="15717at2759"/>
<dbReference type="GO" id="GO:0046872">
    <property type="term" value="F:metal ion binding"/>
    <property type="evidence" value="ECO:0007669"/>
    <property type="project" value="UniProtKB-KW"/>
</dbReference>
<dbReference type="STRING" id="6185.A0A094ZRJ7"/>
<dbReference type="InterPro" id="IPR018967">
    <property type="entry name" value="FeS-contain_CDGSH-typ"/>
</dbReference>
<dbReference type="SMART" id="SM00704">
    <property type="entry name" value="ZnF_CDGSH"/>
    <property type="match status" value="2"/>
</dbReference>
<dbReference type="InterPro" id="IPR052950">
    <property type="entry name" value="CISD"/>
</dbReference>
<evidence type="ECO:0000256" key="2">
    <source>
        <dbReference type="ARBA" id="ARBA00022723"/>
    </source>
</evidence>
<organism evidence="7">
    <name type="scientific">Schistosoma haematobium</name>
    <name type="common">Blood fluke</name>
    <dbReference type="NCBI Taxonomy" id="6185"/>
    <lineage>
        <taxon>Eukaryota</taxon>
        <taxon>Metazoa</taxon>
        <taxon>Spiralia</taxon>
        <taxon>Lophotrochozoa</taxon>
        <taxon>Platyhelminthes</taxon>
        <taxon>Trematoda</taxon>
        <taxon>Digenea</taxon>
        <taxon>Strigeidida</taxon>
        <taxon>Schistosomatoidea</taxon>
        <taxon>Schistosomatidae</taxon>
        <taxon>Schistosoma</taxon>
    </lineage>
</organism>
<protein>
    <submittedName>
        <fullName evidence="7">CDGSH iron-sulfur domain-containing protein 3, mitochondrial</fullName>
    </submittedName>
</protein>
<evidence type="ECO:0000256" key="1">
    <source>
        <dbReference type="ARBA" id="ARBA00022714"/>
    </source>
</evidence>
<dbReference type="InterPro" id="IPR042216">
    <property type="entry name" value="MitoNEET_CISD"/>
</dbReference>
<feature type="domain" description="Iron-binding zinc finger CDGSH type" evidence="6">
    <location>
        <begin position="125"/>
        <end position="160"/>
    </location>
</feature>
<dbReference type="GO" id="GO:0051537">
    <property type="term" value="F:2 iron, 2 sulfur cluster binding"/>
    <property type="evidence" value="ECO:0007669"/>
    <property type="project" value="UniProtKB-KW"/>
</dbReference>
<evidence type="ECO:0000313" key="7">
    <source>
        <dbReference type="EMBL" id="KGB35699.1"/>
    </source>
</evidence>
<reference evidence="7" key="1">
    <citation type="journal article" date="2012" name="Nat. Genet.">
        <title>Whole-genome sequence of Schistosoma haematobium.</title>
        <authorList>
            <person name="Young N.D."/>
            <person name="Jex A.R."/>
            <person name="Li B."/>
            <person name="Liu S."/>
            <person name="Yang L."/>
            <person name="Xiong Z."/>
            <person name="Li Y."/>
            <person name="Cantacessi C."/>
            <person name="Hall R.S."/>
            <person name="Xu X."/>
            <person name="Chen F."/>
            <person name="Wu X."/>
            <person name="Zerlotini A."/>
            <person name="Oliveira G."/>
            <person name="Hofmann A."/>
            <person name="Zhang G."/>
            <person name="Fang X."/>
            <person name="Kang Y."/>
            <person name="Campbell B.E."/>
            <person name="Loukas A."/>
            <person name="Ranganathan S."/>
            <person name="Rollinson D."/>
            <person name="Rinaldi G."/>
            <person name="Brindley P.J."/>
            <person name="Yang H."/>
            <person name="Wang J."/>
            <person name="Wang J."/>
            <person name="Gasser R.B."/>
        </authorList>
    </citation>
    <scope>NUCLEOTIDE SEQUENCE [LARGE SCALE GENOMIC DNA]</scope>
</reference>
<sequence length="165" mass="19351">MHNFSEISPFLLKIRSCVFLPQCGGRYFPPGTLYRSHHERFDENCERKPLPHPETPRFQEIPVTDPRSKAKIAGKRPIHVICEPNQVYWWCSCGHSKRQPFCDGHHIRILGSNPTFKINKREFKPIRLVYEQPSEVWFCTCKQTSEPPYCDGSHNCEEVQSKTKH</sequence>
<accession>A0A094ZRJ7</accession>
<evidence type="ECO:0000256" key="5">
    <source>
        <dbReference type="ARBA" id="ARBA00034078"/>
    </source>
</evidence>
<dbReference type="GO" id="GO:0005739">
    <property type="term" value="C:mitochondrion"/>
    <property type="evidence" value="ECO:0007669"/>
    <property type="project" value="TreeGrafter"/>
</dbReference>
<evidence type="ECO:0000259" key="6">
    <source>
        <dbReference type="SMART" id="SM00704"/>
    </source>
</evidence>
<proteinExistence type="predicted"/>
<name>A0A094ZRJ7_SCHHA</name>
<dbReference type="Pfam" id="PF09360">
    <property type="entry name" value="zf-CDGSH"/>
    <property type="match status" value="1"/>
</dbReference>
<comment type="cofactor">
    <cofactor evidence="5">
        <name>[2Fe-2S] cluster</name>
        <dbReference type="ChEBI" id="CHEBI:190135"/>
    </cofactor>
</comment>
<dbReference type="PANTHER" id="PTHR46491">
    <property type="entry name" value="CDGSH IRON SULFUR DOMAIN PROTEIN HOMOLOG"/>
    <property type="match status" value="1"/>
</dbReference>
<keyword evidence="1" id="KW-0001">2Fe-2S</keyword>
<keyword evidence="3" id="KW-0408">Iron</keyword>
<dbReference type="EMBL" id="KL250707">
    <property type="protein sequence ID" value="KGB35699.1"/>
    <property type="molecule type" value="Genomic_DNA"/>
</dbReference>
<dbReference type="PANTHER" id="PTHR46491:SF3">
    <property type="entry name" value="CDGSH IRON-SULFUR DOMAIN-CONTAINING PROTEIN 3, MITOCHONDRIAL"/>
    <property type="match status" value="1"/>
</dbReference>
<evidence type="ECO:0000256" key="4">
    <source>
        <dbReference type="ARBA" id="ARBA00023014"/>
    </source>
</evidence>
<feature type="domain" description="Iron-binding zinc finger CDGSH type" evidence="6">
    <location>
        <begin position="75"/>
        <end position="112"/>
    </location>
</feature>
<gene>
    <name evidence="7" type="ORF">MS3_03956</name>
</gene>
<keyword evidence="4" id="KW-0411">Iron-sulfur</keyword>
<dbReference type="AlphaFoldDB" id="A0A094ZRJ7"/>
<keyword evidence="2" id="KW-0479">Metal-binding</keyword>
<evidence type="ECO:0000256" key="3">
    <source>
        <dbReference type="ARBA" id="ARBA00023004"/>
    </source>
</evidence>
<dbReference type="Gene3D" id="3.40.5.90">
    <property type="entry name" value="CDGSH iron-sulfur domain, mitoNEET-type"/>
    <property type="match status" value="2"/>
</dbReference>